<feature type="compositionally biased region" description="Acidic residues" evidence="2">
    <location>
        <begin position="27"/>
        <end position="39"/>
    </location>
</feature>
<dbReference type="SMART" id="SM00343">
    <property type="entry name" value="ZnF_C2HC"/>
    <property type="match status" value="1"/>
</dbReference>
<proteinExistence type="predicted"/>
<dbReference type="SUPFAM" id="SSF57756">
    <property type="entry name" value="Retrovirus zinc finger-like domains"/>
    <property type="match status" value="1"/>
</dbReference>
<feature type="domain" description="CCHC-type" evidence="3">
    <location>
        <begin position="298"/>
        <end position="313"/>
    </location>
</feature>
<feature type="region of interest" description="Disordered" evidence="2">
    <location>
        <begin position="27"/>
        <end position="81"/>
    </location>
</feature>
<dbReference type="GO" id="GO:0003964">
    <property type="term" value="F:RNA-directed DNA polymerase activity"/>
    <property type="evidence" value="ECO:0007669"/>
    <property type="project" value="UniProtKB-KW"/>
</dbReference>
<dbReference type="Gene3D" id="4.10.60.10">
    <property type="entry name" value="Zinc finger, CCHC-type"/>
    <property type="match status" value="1"/>
</dbReference>
<comment type="caution">
    <text evidence="4">The sequence shown here is derived from an EMBL/GenBank/DDBJ whole genome shotgun (WGS) entry which is preliminary data.</text>
</comment>
<gene>
    <name evidence="4" type="ORF">Tci_411423</name>
</gene>
<feature type="compositionally biased region" description="Basic and acidic residues" evidence="2">
    <location>
        <begin position="231"/>
        <end position="253"/>
    </location>
</feature>
<evidence type="ECO:0000313" key="4">
    <source>
        <dbReference type="EMBL" id="GEY39449.1"/>
    </source>
</evidence>
<evidence type="ECO:0000256" key="1">
    <source>
        <dbReference type="PROSITE-ProRule" id="PRU00047"/>
    </source>
</evidence>
<dbReference type="GO" id="GO:0003676">
    <property type="term" value="F:nucleic acid binding"/>
    <property type="evidence" value="ECO:0007669"/>
    <property type="project" value="InterPro"/>
</dbReference>
<dbReference type="PANTHER" id="PTHR15503">
    <property type="entry name" value="LDOC1 RELATED"/>
    <property type="match status" value="1"/>
</dbReference>
<dbReference type="PANTHER" id="PTHR15503:SF45">
    <property type="entry name" value="RNA-DIRECTED DNA POLYMERASE HOMOLOG"/>
    <property type="match status" value="1"/>
</dbReference>
<reference evidence="4" key="1">
    <citation type="journal article" date="2019" name="Sci. Rep.">
        <title>Draft genome of Tanacetum cinerariifolium, the natural source of mosquito coil.</title>
        <authorList>
            <person name="Yamashiro T."/>
            <person name="Shiraishi A."/>
            <person name="Satake H."/>
            <person name="Nakayama K."/>
        </authorList>
    </citation>
    <scope>NUCLEOTIDE SEQUENCE</scope>
</reference>
<dbReference type="GO" id="GO:0008270">
    <property type="term" value="F:zinc ion binding"/>
    <property type="evidence" value="ECO:0007669"/>
    <property type="project" value="UniProtKB-KW"/>
</dbReference>
<dbReference type="AlphaFoldDB" id="A0A699HJL9"/>
<dbReference type="EMBL" id="BKCJ010174889">
    <property type="protein sequence ID" value="GEY39449.1"/>
    <property type="molecule type" value="Genomic_DNA"/>
</dbReference>
<evidence type="ECO:0000259" key="3">
    <source>
        <dbReference type="PROSITE" id="PS50158"/>
    </source>
</evidence>
<keyword evidence="1" id="KW-0863">Zinc-finger</keyword>
<keyword evidence="4" id="KW-0548">Nucleotidyltransferase</keyword>
<feature type="compositionally biased region" description="Acidic residues" evidence="2">
    <location>
        <begin position="59"/>
        <end position="68"/>
    </location>
</feature>
<keyword evidence="4" id="KW-0808">Transferase</keyword>
<feature type="region of interest" description="Disordered" evidence="2">
    <location>
        <begin position="231"/>
        <end position="254"/>
    </location>
</feature>
<protein>
    <submittedName>
        <fullName evidence="4">Reverse transcriptase domain-containing protein</fullName>
    </submittedName>
</protein>
<dbReference type="Pfam" id="PF00098">
    <property type="entry name" value="zf-CCHC"/>
    <property type="match status" value="1"/>
</dbReference>
<dbReference type="Pfam" id="PF08284">
    <property type="entry name" value="RVP_2"/>
    <property type="match status" value="1"/>
</dbReference>
<dbReference type="InterPro" id="IPR036875">
    <property type="entry name" value="Znf_CCHC_sf"/>
</dbReference>
<sequence>MSYSTVTYTLVYSNSEPCRFQLCTLYNDDDEEEDEEEEEHLAPADSTTLPTIDHVPSAEDTEEFETDDSAPTPPSPRLRKARISVRLSPPLAASLEARIVEYVVNKRVTNLAITQRHETHELQVRCEDAQDDRALLRAQYSLLMRGRRYFLLKASSYEREAIDARRAWAHSESRIIYDDDVLCPVDLNLVTYLKVPSKRTTATTTPMTDVAIKVLIAQGVATALAEYEANRGSRNGDDSHDSRSGRRTERVARESYIAGPGEKKVYGGSKPLCPKCNYHHDGQCAPRAPEVNQRVVTCFECGVHGHYKKDCPKLKNNNRGCTLNFLSHPFNIDLMPIELGGFNVIISMDWLVKYHAVIVCDEKIIRIPFGNELLIVRGDGRKNRHESRLNIISCTKTQNYLLKGCDVFWHLLPQRRLKASQRRSDLKTYQLFETFLKDEEKKDAEDPRNEDNEVLSIEEPRVNQEKDANVYSTKNINTVSPTTNAASIKDNVVDKDIVYGCADDPDTPNLEEIVYSNDDEYVSVEANMTNLDTTIPVSPIPTTKIYKDRLVEQIIRDIHSIPQTRRMAKSVTDHGMFSSVQQRINHKDFHNCLFACFLSQVEPKKVIQPLTDPRWIKAM</sequence>
<accession>A0A699HJL9</accession>
<dbReference type="InterPro" id="IPR032567">
    <property type="entry name" value="RTL1-rel"/>
</dbReference>
<organism evidence="4">
    <name type="scientific">Tanacetum cinerariifolium</name>
    <name type="common">Dalmatian daisy</name>
    <name type="synonym">Chrysanthemum cinerariifolium</name>
    <dbReference type="NCBI Taxonomy" id="118510"/>
    <lineage>
        <taxon>Eukaryota</taxon>
        <taxon>Viridiplantae</taxon>
        <taxon>Streptophyta</taxon>
        <taxon>Embryophyta</taxon>
        <taxon>Tracheophyta</taxon>
        <taxon>Spermatophyta</taxon>
        <taxon>Magnoliopsida</taxon>
        <taxon>eudicotyledons</taxon>
        <taxon>Gunneridae</taxon>
        <taxon>Pentapetalae</taxon>
        <taxon>asterids</taxon>
        <taxon>campanulids</taxon>
        <taxon>Asterales</taxon>
        <taxon>Asteraceae</taxon>
        <taxon>Asteroideae</taxon>
        <taxon>Anthemideae</taxon>
        <taxon>Anthemidinae</taxon>
        <taxon>Tanacetum</taxon>
    </lineage>
</organism>
<name>A0A699HJL9_TANCI</name>
<keyword evidence="4" id="KW-0695">RNA-directed DNA polymerase</keyword>
<keyword evidence="1" id="KW-0479">Metal-binding</keyword>
<evidence type="ECO:0000256" key="2">
    <source>
        <dbReference type="SAM" id="MobiDB-lite"/>
    </source>
</evidence>
<dbReference type="InterPro" id="IPR001878">
    <property type="entry name" value="Znf_CCHC"/>
</dbReference>
<keyword evidence="1" id="KW-0862">Zinc</keyword>
<dbReference type="PROSITE" id="PS50158">
    <property type="entry name" value="ZF_CCHC"/>
    <property type="match status" value="1"/>
</dbReference>